<dbReference type="SUPFAM" id="SSF56219">
    <property type="entry name" value="DNase I-like"/>
    <property type="match status" value="1"/>
</dbReference>
<dbReference type="Gene3D" id="3.60.10.10">
    <property type="entry name" value="Endonuclease/exonuclease/phosphatase"/>
    <property type="match status" value="1"/>
</dbReference>
<evidence type="ECO:0000313" key="2">
    <source>
        <dbReference type="Proteomes" id="UP001218188"/>
    </source>
</evidence>
<keyword evidence="2" id="KW-1185">Reference proteome</keyword>
<reference evidence="1" key="1">
    <citation type="submission" date="2023-03" db="EMBL/GenBank/DDBJ databases">
        <title>Massive genome expansion in bonnet fungi (Mycena s.s.) driven by repeated elements and novel gene families across ecological guilds.</title>
        <authorList>
            <consortium name="Lawrence Berkeley National Laboratory"/>
            <person name="Harder C.B."/>
            <person name="Miyauchi S."/>
            <person name="Viragh M."/>
            <person name="Kuo A."/>
            <person name="Thoen E."/>
            <person name="Andreopoulos B."/>
            <person name="Lu D."/>
            <person name="Skrede I."/>
            <person name="Drula E."/>
            <person name="Henrissat B."/>
            <person name="Morin E."/>
            <person name="Kohler A."/>
            <person name="Barry K."/>
            <person name="LaButti K."/>
            <person name="Morin E."/>
            <person name="Salamov A."/>
            <person name="Lipzen A."/>
            <person name="Mereny Z."/>
            <person name="Hegedus B."/>
            <person name="Baldrian P."/>
            <person name="Stursova M."/>
            <person name="Weitz H."/>
            <person name="Taylor A."/>
            <person name="Grigoriev I.V."/>
            <person name="Nagy L.G."/>
            <person name="Martin F."/>
            <person name="Kauserud H."/>
        </authorList>
    </citation>
    <scope>NUCLEOTIDE SEQUENCE</scope>
    <source>
        <strain evidence="1">CBHHK200</strain>
    </source>
</reference>
<dbReference type="Proteomes" id="UP001218188">
    <property type="component" value="Unassembled WGS sequence"/>
</dbReference>
<dbReference type="AlphaFoldDB" id="A0AAD6SW93"/>
<feature type="non-terminal residue" evidence="1">
    <location>
        <position position="1"/>
    </location>
</feature>
<accession>A0AAD6SW93</accession>
<protein>
    <submittedName>
        <fullName evidence="1">Uncharacterized protein</fullName>
    </submittedName>
</protein>
<comment type="caution">
    <text evidence="1">The sequence shown here is derived from an EMBL/GenBank/DDBJ whole genome shotgun (WGS) entry which is preliminary data.</text>
</comment>
<gene>
    <name evidence="1" type="ORF">C8F04DRAFT_889932</name>
</gene>
<evidence type="ECO:0000313" key="1">
    <source>
        <dbReference type="EMBL" id="KAJ7032922.1"/>
    </source>
</evidence>
<dbReference type="InterPro" id="IPR036691">
    <property type="entry name" value="Endo/exonu/phosph_ase_sf"/>
</dbReference>
<proteinExistence type="predicted"/>
<organism evidence="1 2">
    <name type="scientific">Mycena alexandri</name>
    <dbReference type="NCBI Taxonomy" id="1745969"/>
    <lineage>
        <taxon>Eukaryota</taxon>
        <taxon>Fungi</taxon>
        <taxon>Dikarya</taxon>
        <taxon>Basidiomycota</taxon>
        <taxon>Agaricomycotina</taxon>
        <taxon>Agaricomycetes</taxon>
        <taxon>Agaricomycetidae</taxon>
        <taxon>Agaricales</taxon>
        <taxon>Marasmiineae</taxon>
        <taxon>Mycenaceae</taxon>
        <taxon>Mycena</taxon>
    </lineage>
</organism>
<sequence>DVDPFEQLWETTAVCEQSNGKHVAVLTDINGRTASNQVPKFENQLPRISADKTKNARGSEVLRQCDALGLCILNGTELETASPGRATSWQPGGESTIDLAIVSEGLIPLVKSFHV</sequence>
<name>A0AAD6SW93_9AGAR</name>
<feature type="non-terminal residue" evidence="1">
    <location>
        <position position="115"/>
    </location>
</feature>
<dbReference type="EMBL" id="JARJCM010000069">
    <property type="protein sequence ID" value="KAJ7032922.1"/>
    <property type="molecule type" value="Genomic_DNA"/>
</dbReference>